<dbReference type="Gene3D" id="3.40.50.300">
    <property type="entry name" value="P-loop containing nucleotide triphosphate hydrolases"/>
    <property type="match status" value="1"/>
</dbReference>
<dbReference type="InterPro" id="IPR049945">
    <property type="entry name" value="AAA_22"/>
</dbReference>
<organism evidence="2 3">
    <name type="scientific">Marinifilum flexuosum</name>
    <dbReference type="NCBI Taxonomy" id="1117708"/>
    <lineage>
        <taxon>Bacteria</taxon>
        <taxon>Pseudomonadati</taxon>
        <taxon>Bacteroidota</taxon>
        <taxon>Bacteroidia</taxon>
        <taxon>Marinilabiliales</taxon>
        <taxon>Marinifilaceae</taxon>
    </lineage>
</organism>
<gene>
    <name evidence="2" type="ORF">BXY64_2430</name>
</gene>
<sequence length="300" mass="33800">MITTEVKKRIIEAMHAARKNYSSNAKFATSIGIASAQLSRVFNGELNGVLSDPKWLTIARRLDVHIGNTTEMITAATPVFKYITGQLSTCQQFSLSGMLCDDADIGKTYAAKCFVKTAKNAVYVDCSQVKTKQKLVRHIAKELGLTHTGRYQDIYEDVVYYLCSISYPIIILDEAGDLDYGAWLELKALWNATERRCGWYMMGADGLKDKIERNMGRKKVGYVEIFSRYGGKFEKDGRIKLQKVTPDGGEEKKKFIRQQVQMIAKANGLNNTQEIYAQTGGSLRRIYTEIQKRKAQEAQA</sequence>
<dbReference type="GO" id="GO:0016887">
    <property type="term" value="F:ATP hydrolysis activity"/>
    <property type="evidence" value="ECO:0007669"/>
    <property type="project" value="InterPro"/>
</dbReference>
<proteinExistence type="predicted"/>
<dbReference type="InterPro" id="IPR027417">
    <property type="entry name" value="P-loop_NTPase"/>
</dbReference>
<feature type="domain" description="ORC1/DEAH AAA+ ATPase" evidence="1">
    <location>
        <begin position="99"/>
        <end position="208"/>
    </location>
</feature>
<dbReference type="AlphaFoldDB" id="A0A419X3Q6"/>
<dbReference type="OrthoDB" id="799824at2"/>
<protein>
    <recommendedName>
        <fullName evidence="1">ORC1/DEAH AAA+ ATPase domain-containing protein</fullName>
    </recommendedName>
</protein>
<accession>A0A419X3Q6</accession>
<dbReference type="Proteomes" id="UP000284531">
    <property type="component" value="Unassembled WGS sequence"/>
</dbReference>
<name>A0A419X3Q6_9BACT</name>
<evidence type="ECO:0000313" key="2">
    <source>
        <dbReference type="EMBL" id="RKE02342.1"/>
    </source>
</evidence>
<dbReference type="EMBL" id="RAPQ01000009">
    <property type="protein sequence ID" value="RKE02342.1"/>
    <property type="molecule type" value="Genomic_DNA"/>
</dbReference>
<dbReference type="SUPFAM" id="SSF52540">
    <property type="entry name" value="P-loop containing nucleoside triphosphate hydrolases"/>
    <property type="match status" value="1"/>
</dbReference>
<keyword evidence="3" id="KW-1185">Reference proteome</keyword>
<dbReference type="Pfam" id="PF13401">
    <property type="entry name" value="AAA_22"/>
    <property type="match status" value="1"/>
</dbReference>
<dbReference type="RefSeq" id="WP_120240221.1">
    <property type="nucleotide sequence ID" value="NZ_RAPQ01000009.1"/>
</dbReference>
<reference evidence="2 3" key="1">
    <citation type="submission" date="2018-09" db="EMBL/GenBank/DDBJ databases">
        <title>Genomic Encyclopedia of Archaeal and Bacterial Type Strains, Phase II (KMG-II): from individual species to whole genera.</title>
        <authorList>
            <person name="Goeker M."/>
        </authorList>
    </citation>
    <scope>NUCLEOTIDE SEQUENCE [LARGE SCALE GENOMIC DNA]</scope>
    <source>
        <strain evidence="2 3">DSM 21950</strain>
    </source>
</reference>
<comment type="caution">
    <text evidence="2">The sequence shown here is derived from an EMBL/GenBank/DDBJ whole genome shotgun (WGS) entry which is preliminary data.</text>
</comment>
<evidence type="ECO:0000313" key="3">
    <source>
        <dbReference type="Proteomes" id="UP000284531"/>
    </source>
</evidence>
<evidence type="ECO:0000259" key="1">
    <source>
        <dbReference type="Pfam" id="PF13401"/>
    </source>
</evidence>